<accession>A0ACC2WPB6</accession>
<reference evidence="1" key="1">
    <citation type="submission" date="2023-04" db="EMBL/GenBank/DDBJ databases">
        <title>Draft Genome sequencing of Naganishia species isolated from polar environments using Oxford Nanopore Technology.</title>
        <authorList>
            <person name="Leo P."/>
            <person name="Venkateswaran K."/>
        </authorList>
    </citation>
    <scope>NUCLEOTIDE SEQUENCE</scope>
    <source>
        <strain evidence="1">MNA-CCFEE 5262</strain>
    </source>
</reference>
<gene>
    <name evidence="1" type="ORF">QFC20_001955</name>
</gene>
<organism evidence="1 2">
    <name type="scientific">Naganishia adeliensis</name>
    <dbReference type="NCBI Taxonomy" id="92952"/>
    <lineage>
        <taxon>Eukaryota</taxon>
        <taxon>Fungi</taxon>
        <taxon>Dikarya</taxon>
        <taxon>Basidiomycota</taxon>
        <taxon>Agaricomycotina</taxon>
        <taxon>Tremellomycetes</taxon>
        <taxon>Filobasidiales</taxon>
        <taxon>Filobasidiaceae</taxon>
        <taxon>Naganishia</taxon>
    </lineage>
</organism>
<evidence type="ECO:0000313" key="2">
    <source>
        <dbReference type="Proteomes" id="UP001230649"/>
    </source>
</evidence>
<evidence type="ECO:0000313" key="1">
    <source>
        <dbReference type="EMBL" id="KAJ9113603.1"/>
    </source>
</evidence>
<protein>
    <submittedName>
        <fullName evidence="1">Uncharacterized protein</fullName>
    </submittedName>
</protein>
<proteinExistence type="predicted"/>
<dbReference type="Proteomes" id="UP001230649">
    <property type="component" value="Unassembled WGS sequence"/>
</dbReference>
<name>A0ACC2WPB6_9TREE</name>
<keyword evidence="2" id="KW-1185">Reference proteome</keyword>
<dbReference type="EMBL" id="JASBWS010000012">
    <property type="protein sequence ID" value="KAJ9113603.1"/>
    <property type="molecule type" value="Genomic_DNA"/>
</dbReference>
<comment type="caution">
    <text evidence="1">The sequence shown here is derived from an EMBL/GenBank/DDBJ whole genome shotgun (WGS) entry which is preliminary data.</text>
</comment>
<sequence length="274" mass="28388">MNSPGRSYSAVVKTPPGQGRQATPAPFARPNIPTPATFASAVLPSMHSTPAIKNSTRANIPAGLASHASLSAYSLKAAPAHGVASSNDAHRDSHGFVIPYRPSSATSYSASTPVNPVLSSPYPSSAGTPLHRASSRPETFFGDYFALREEDALAYGYGAGAYDSSEASRAPSIALFDSLRLPEAAIDLTTTSPEKKRKRQSKAKAASTVEQGNSGATSSSVPATNHPLSLSASQREAASRMPGGGSDGEDPDREGDDKGSKSKQKKNGSSRSKQ</sequence>